<dbReference type="Gene3D" id="3.60.15.10">
    <property type="entry name" value="Ribonuclease Z/Hydroxyacylglutathione hydrolase-like"/>
    <property type="match status" value="1"/>
</dbReference>
<name>A0ABQ3Z9F4_9ACTN</name>
<dbReference type="Proteomes" id="UP000637628">
    <property type="component" value="Unassembled WGS sequence"/>
</dbReference>
<comment type="similarity">
    <text evidence="2 6">Belongs to the PqqB family.</text>
</comment>
<accession>A0ABQ3Z9F4</accession>
<evidence type="ECO:0000259" key="8">
    <source>
        <dbReference type="Pfam" id="PF12706"/>
    </source>
</evidence>
<evidence type="ECO:0000256" key="4">
    <source>
        <dbReference type="ARBA" id="ARBA00022448"/>
    </source>
</evidence>
<comment type="pathway">
    <text evidence="1 6">Cofactor biosynthesis; pyrroloquinoline quinone biosynthesis.</text>
</comment>
<comment type="function">
    <text evidence="6">May be involved in the transport of PQQ or its precursor to the periplasm.</text>
</comment>
<evidence type="ECO:0000256" key="3">
    <source>
        <dbReference type="ARBA" id="ARBA00015084"/>
    </source>
</evidence>
<organism evidence="9 10">
    <name type="scientific">Paractinoplanes durhamensis</name>
    <dbReference type="NCBI Taxonomy" id="113563"/>
    <lineage>
        <taxon>Bacteria</taxon>
        <taxon>Bacillati</taxon>
        <taxon>Actinomycetota</taxon>
        <taxon>Actinomycetes</taxon>
        <taxon>Micromonosporales</taxon>
        <taxon>Micromonosporaceae</taxon>
        <taxon>Paractinoplanes</taxon>
    </lineage>
</organism>
<dbReference type="NCBIfam" id="TIGR02108">
    <property type="entry name" value="PQQ_syn_pqqB"/>
    <property type="match status" value="1"/>
</dbReference>
<proteinExistence type="inferred from homology"/>
<dbReference type="InterPro" id="IPR036866">
    <property type="entry name" value="RibonucZ/Hydroxyglut_hydro"/>
</dbReference>
<gene>
    <name evidence="6 9" type="primary">pqqB</name>
    <name evidence="9" type="ORF">Adu01nite_78200</name>
</gene>
<dbReference type="InterPro" id="IPR001279">
    <property type="entry name" value="Metallo-B-lactamas"/>
</dbReference>
<feature type="domain" description="Metallo-beta-lactamase" evidence="8">
    <location>
        <begin position="48"/>
        <end position="238"/>
    </location>
</feature>
<evidence type="ECO:0000256" key="6">
    <source>
        <dbReference type="HAMAP-Rule" id="MF_00653"/>
    </source>
</evidence>
<reference evidence="9 10" key="1">
    <citation type="submission" date="2021-01" db="EMBL/GenBank/DDBJ databases">
        <title>Whole genome shotgun sequence of Actinoplanes durhamensis NBRC 14914.</title>
        <authorList>
            <person name="Komaki H."/>
            <person name="Tamura T."/>
        </authorList>
    </citation>
    <scope>NUCLEOTIDE SEQUENCE [LARGE SCALE GENOMIC DNA]</scope>
    <source>
        <strain evidence="9 10">NBRC 14914</strain>
    </source>
</reference>
<dbReference type="EMBL" id="BOML01000062">
    <property type="protein sequence ID" value="GIE06470.1"/>
    <property type="molecule type" value="Genomic_DNA"/>
</dbReference>
<dbReference type="InterPro" id="IPR011842">
    <property type="entry name" value="PQQ_synth_PqqB"/>
</dbReference>
<evidence type="ECO:0000256" key="5">
    <source>
        <dbReference type="ARBA" id="ARBA00022905"/>
    </source>
</evidence>
<keyword evidence="5 6" id="KW-0884">PQQ biosynthesis</keyword>
<protein>
    <recommendedName>
        <fullName evidence="3 6">Coenzyme PQQ synthesis protein B</fullName>
    </recommendedName>
    <alternativeName>
        <fullName evidence="6">Pyrroloquinoline quinone biosynthesis protein B</fullName>
    </alternativeName>
</protein>
<feature type="region of interest" description="Disordered" evidence="7">
    <location>
        <begin position="254"/>
        <end position="279"/>
    </location>
</feature>
<keyword evidence="10" id="KW-1185">Reference proteome</keyword>
<comment type="caution">
    <text evidence="9">The sequence shown here is derived from an EMBL/GenBank/DDBJ whole genome shotgun (WGS) entry which is preliminary data.</text>
</comment>
<keyword evidence="4 6" id="KW-0813">Transport</keyword>
<evidence type="ECO:0000313" key="10">
    <source>
        <dbReference type="Proteomes" id="UP000637628"/>
    </source>
</evidence>
<evidence type="ECO:0000313" key="9">
    <source>
        <dbReference type="EMBL" id="GIE06470.1"/>
    </source>
</evidence>
<evidence type="ECO:0000256" key="7">
    <source>
        <dbReference type="SAM" id="MobiDB-lite"/>
    </source>
</evidence>
<dbReference type="Pfam" id="PF12706">
    <property type="entry name" value="Lactamase_B_2"/>
    <property type="match status" value="1"/>
</dbReference>
<evidence type="ECO:0000256" key="2">
    <source>
        <dbReference type="ARBA" id="ARBA00008481"/>
    </source>
</evidence>
<dbReference type="HAMAP" id="MF_00653">
    <property type="entry name" value="PQQ_syn_PqqB"/>
    <property type="match status" value="1"/>
</dbReference>
<dbReference type="RefSeq" id="WP_203734325.1">
    <property type="nucleotide sequence ID" value="NZ_BAAATX010000035.1"/>
</dbReference>
<evidence type="ECO:0000256" key="1">
    <source>
        <dbReference type="ARBA" id="ARBA00004886"/>
    </source>
</evidence>
<dbReference type="SUPFAM" id="SSF56281">
    <property type="entry name" value="Metallo-hydrolase/oxidoreductase"/>
    <property type="match status" value="1"/>
</dbReference>
<sequence>MRVRVLGSAAGGGSPQWNCACPVCQDARRTGRHRSQDTVAVSGDGTAWYLLNAGPDIRTQILGTPELAPGPGLRETPLRGVLLTTAELDHTLGLLSLREAVRLSVYATPAVSAALETAFPLRPMLASYTELHWNELTDHLVLDGGLDVRRLTVGAKRPRYAAGVAGDDWVSALRLTDTRTGASFVHATCLPAWTAAFDGFVAGAGEVLLDGTFGTDDELTRTTGRPGSARSMGHLPIVESRPHTARHPGTRFRYGHLNNTNPAAGDDVVADGSELLADR</sequence>